<reference evidence="3 4" key="1">
    <citation type="journal article" date="2016" name="Genome Biol. Evol.">
        <title>Gene Family Evolution Reflects Adaptation to Soil Environmental Stressors in the Genome of the Collembolan Orchesella cincta.</title>
        <authorList>
            <person name="Faddeeva-Vakhrusheva A."/>
            <person name="Derks M.F."/>
            <person name="Anvar S.Y."/>
            <person name="Agamennone V."/>
            <person name="Suring W."/>
            <person name="Smit S."/>
            <person name="van Straalen N.M."/>
            <person name="Roelofs D."/>
        </authorList>
    </citation>
    <scope>NUCLEOTIDE SEQUENCE [LARGE SCALE GENOMIC DNA]</scope>
    <source>
        <tissue evidence="3">Mixed pool</tissue>
    </source>
</reference>
<dbReference type="Proteomes" id="UP000094527">
    <property type="component" value="Unassembled WGS sequence"/>
</dbReference>
<feature type="coiled-coil region" evidence="1">
    <location>
        <begin position="140"/>
        <end position="227"/>
    </location>
</feature>
<sequence>MESNNKNYSRRRVTRGSPYTDPEENQNIVALYYPPENRRDAFSGQNVVAQYYPPENRRDAFSGQNVVVKIVVMVNIIHLKSWSKVAQYYQPENLLNAHQLFGDHYRVPPNPWLLSSDLQSLNQHHLSMDPFNTNYLRSRVEFLQQQNLEMEKANENLKVKLDATESKLQLAKNNHTEHLKNSKKKLMSMFNENLELREMVETLDVKRDQYEKENEDLKANGESSLKQQEDKVKFEELQRRWTNLLNASTVLKNCNDELKRVNDDKQKQIELLEKQVNELKMKLTTANTDAKKPHSAKIEMLQKQLQIENDGLKSGMEDLKKKASKDKDDFEAISRSYADELASVNDKIEEANSIIETINSQLETAKMEVELLTNEKLAWKQQLENNRKLNEETTKILQNEIEQKESDNVKLKTENEQLGKLLEDEKLNFDQEQICNDKLVEALKNYKDDLGKVCDDKKKQIQRLEKESKELEKKWMKAKSDAEKLDSAVKASNEQVSSLQDEVKDLKAKIEMLNVDERNLNAENKNLKTRLEANLGIKKDLFTKLKGKLEIALQKNHEKLIQLVEEANAEVDVFEWTFNPQLELQPKPNQHEDDDDDEPPQKKQRMNDDNHKSRPG</sequence>
<feature type="region of interest" description="Disordered" evidence="2">
    <location>
        <begin position="1"/>
        <end position="26"/>
    </location>
</feature>
<dbReference type="STRING" id="48709.A0A1D2MYK5"/>
<feature type="compositionally biased region" description="Basic and acidic residues" evidence="2">
    <location>
        <begin position="599"/>
        <end position="616"/>
    </location>
</feature>
<keyword evidence="1" id="KW-0175">Coiled coil</keyword>
<evidence type="ECO:0000256" key="2">
    <source>
        <dbReference type="SAM" id="MobiDB-lite"/>
    </source>
</evidence>
<protein>
    <submittedName>
        <fullName evidence="3">Cytospin-A</fullName>
    </submittedName>
</protein>
<organism evidence="3 4">
    <name type="scientific">Orchesella cincta</name>
    <name type="common">Springtail</name>
    <name type="synonym">Podura cincta</name>
    <dbReference type="NCBI Taxonomy" id="48709"/>
    <lineage>
        <taxon>Eukaryota</taxon>
        <taxon>Metazoa</taxon>
        <taxon>Ecdysozoa</taxon>
        <taxon>Arthropoda</taxon>
        <taxon>Hexapoda</taxon>
        <taxon>Collembola</taxon>
        <taxon>Entomobryomorpha</taxon>
        <taxon>Entomobryoidea</taxon>
        <taxon>Orchesellidae</taxon>
        <taxon>Orchesellinae</taxon>
        <taxon>Orchesella</taxon>
    </lineage>
</organism>
<accession>A0A1D2MYK5</accession>
<dbReference type="OMA" id="THRDTMY"/>
<evidence type="ECO:0000256" key="1">
    <source>
        <dbReference type="SAM" id="Coils"/>
    </source>
</evidence>
<comment type="caution">
    <text evidence="3">The sequence shown here is derived from an EMBL/GenBank/DDBJ whole genome shotgun (WGS) entry which is preliminary data.</text>
</comment>
<dbReference type="AlphaFoldDB" id="A0A1D2MYK5"/>
<feature type="region of interest" description="Disordered" evidence="2">
    <location>
        <begin position="580"/>
        <end position="616"/>
    </location>
</feature>
<proteinExistence type="predicted"/>
<dbReference type="EMBL" id="LJIJ01000416">
    <property type="protein sequence ID" value="ODM97735.1"/>
    <property type="molecule type" value="Genomic_DNA"/>
</dbReference>
<keyword evidence="4" id="KW-1185">Reference proteome</keyword>
<name>A0A1D2MYK5_ORCCI</name>
<evidence type="ECO:0000313" key="4">
    <source>
        <dbReference type="Proteomes" id="UP000094527"/>
    </source>
</evidence>
<feature type="coiled-coil region" evidence="1">
    <location>
        <begin position="251"/>
        <end position="570"/>
    </location>
</feature>
<evidence type="ECO:0000313" key="3">
    <source>
        <dbReference type="EMBL" id="ODM97735.1"/>
    </source>
</evidence>
<gene>
    <name evidence="3" type="ORF">Ocin01_08944</name>
</gene>